<name>A0A6A5ZIC9_9PLEO</name>
<dbReference type="OrthoDB" id="3485856at2759"/>
<accession>A0A6A5ZIC9</accession>
<dbReference type="Proteomes" id="UP000799770">
    <property type="component" value="Unassembled WGS sequence"/>
</dbReference>
<dbReference type="EMBL" id="ML977317">
    <property type="protein sequence ID" value="KAF2118101.1"/>
    <property type="molecule type" value="Genomic_DNA"/>
</dbReference>
<dbReference type="AlphaFoldDB" id="A0A6A5ZIC9"/>
<reference evidence="1" key="1">
    <citation type="journal article" date="2020" name="Stud. Mycol.">
        <title>101 Dothideomycetes genomes: a test case for predicting lifestyles and emergence of pathogens.</title>
        <authorList>
            <person name="Haridas S."/>
            <person name="Albert R."/>
            <person name="Binder M."/>
            <person name="Bloem J."/>
            <person name="Labutti K."/>
            <person name="Salamov A."/>
            <person name="Andreopoulos B."/>
            <person name="Baker S."/>
            <person name="Barry K."/>
            <person name="Bills G."/>
            <person name="Bluhm B."/>
            <person name="Cannon C."/>
            <person name="Castanera R."/>
            <person name="Culley D."/>
            <person name="Daum C."/>
            <person name="Ezra D."/>
            <person name="Gonzalez J."/>
            <person name="Henrissat B."/>
            <person name="Kuo A."/>
            <person name="Liang C."/>
            <person name="Lipzen A."/>
            <person name="Lutzoni F."/>
            <person name="Magnuson J."/>
            <person name="Mondo S."/>
            <person name="Nolan M."/>
            <person name="Ohm R."/>
            <person name="Pangilinan J."/>
            <person name="Park H.-J."/>
            <person name="Ramirez L."/>
            <person name="Alfaro M."/>
            <person name="Sun H."/>
            <person name="Tritt A."/>
            <person name="Yoshinaga Y."/>
            <person name="Zwiers L.-H."/>
            <person name="Turgeon B."/>
            <person name="Goodwin S."/>
            <person name="Spatafora J."/>
            <person name="Crous P."/>
            <person name="Grigoriev I."/>
        </authorList>
    </citation>
    <scope>NUCLEOTIDE SEQUENCE</scope>
    <source>
        <strain evidence="1">CBS 627.86</strain>
    </source>
</reference>
<sequence>MRTCSAYDDAQSLSATSEVITTPSSFVNAPPASNKEKPSSSRATFRQANRVVALFKDIKSGQYELQPWTKFQLQPGEYDEIERLVLNDTDTSLWGFINNKIRYDFDGDRNQLILRMPTAIHERFVTLVKQDIDAQLKSLATSTTLEESVTHFAQRVCNLGSADIKFPNDTSQKPPQNSPDGTYYYRDAKWPGVILEVSYSEKRKDLEKLADRYILLSKANVRVVVGLDIEYQHPKQKKTKAGSRDAVLSVWRPEIIQNEGKMQLIAAQKIKDQPFRDAQGDPTSSQGLSLLLSEFAHPEISQAITDHDQSINISTDKLCEYLNDAEEMMQRVLDNSLIEMNLPAGVEIKFRENTPPEVLDEEDERKFRMKEK</sequence>
<proteinExistence type="predicted"/>
<evidence type="ECO:0000313" key="1">
    <source>
        <dbReference type="EMBL" id="KAF2118101.1"/>
    </source>
</evidence>
<organism evidence="1 2">
    <name type="scientific">Lophiotrema nucula</name>
    <dbReference type="NCBI Taxonomy" id="690887"/>
    <lineage>
        <taxon>Eukaryota</taxon>
        <taxon>Fungi</taxon>
        <taxon>Dikarya</taxon>
        <taxon>Ascomycota</taxon>
        <taxon>Pezizomycotina</taxon>
        <taxon>Dothideomycetes</taxon>
        <taxon>Pleosporomycetidae</taxon>
        <taxon>Pleosporales</taxon>
        <taxon>Lophiotremataceae</taxon>
        <taxon>Lophiotrema</taxon>
    </lineage>
</organism>
<keyword evidence="2" id="KW-1185">Reference proteome</keyword>
<gene>
    <name evidence="1" type="ORF">BDV96DRAFT_569234</name>
</gene>
<evidence type="ECO:0000313" key="2">
    <source>
        <dbReference type="Proteomes" id="UP000799770"/>
    </source>
</evidence>
<protein>
    <submittedName>
        <fullName evidence="1">Uncharacterized protein</fullName>
    </submittedName>
</protein>